<dbReference type="AlphaFoldDB" id="A0AAW1IHD3"/>
<dbReference type="PANTHER" id="PTHR34285:SF3">
    <property type="entry name" value="OS08G0510800 PROTEIN"/>
    <property type="match status" value="1"/>
</dbReference>
<dbReference type="Proteomes" id="UP001443914">
    <property type="component" value="Unassembled WGS sequence"/>
</dbReference>
<evidence type="ECO:0000256" key="1">
    <source>
        <dbReference type="SAM" id="MobiDB-lite"/>
    </source>
</evidence>
<protein>
    <submittedName>
        <fullName evidence="2">Uncharacterized protein</fullName>
    </submittedName>
</protein>
<name>A0AAW1IHD3_SAPOF</name>
<sequence length="321" mass="35429">MKASLKFREEQKPLFKSKVPISILGLPFQSGLIAGDSKELSLSLATFFEYGPSFRVSYRPNDAFNPFSLTIKSGIGQFGSPFNAPMTMSAEFNFLGSNTFNINDRNSINPRFMIHFKPNFGDFCVKKLQSSVISDFSGKTKPQFRGIYEEDDGELIESQEYKITSLPLRKTVESAVVGMEVGANTSLPIRNGAVLRFRWGVKFPAEGLRNWFKDPTGKMLPRGVPLLVLNKIGIEHVAKVDKKEAASSNGVTTRGSEGAELADACFGMKREVEMLRFENAGLGIALDELRAEFSRGRGGGGKGDERMLVKSDRNDDGEINV</sequence>
<feature type="region of interest" description="Disordered" evidence="1">
    <location>
        <begin position="295"/>
        <end position="321"/>
    </location>
</feature>
<reference evidence="2" key="1">
    <citation type="submission" date="2024-03" db="EMBL/GenBank/DDBJ databases">
        <title>WGS assembly of Saponaria officinalis var. Norfolk2.</title>
        <authorList>
            <person name="Jenkins J."/>
            <person name="Shu S."/>
            <person name="Grimwood J."/>
            <person name="Barry K."/>
            <person name="Goodstein D."/>
            <person name="Schmutz J."/>
            <person name="Leebens-Mack J."/>
            <person name="Osbourn A."/>
        </authorList>
    </citation>
    <scope>NUCLEOTIDE SEQUENCE [LARGE SCALE GENOMIC DNA]</scope>
    <source>
        <strain evidence="2">JIC</strain>
    </source>
</reference>
<accession>A0AAW1IHD3</accession>
<dbReference type="PANTHER" id="PTHR34285">
    <property type="entry name" value="OS08G0510800 PROTEIN"/>
    <property type="match status" value="1"/>
</dbReference>
<proteinExistence type="predicted"/>
<gene>
    <name evidence="2" type="ORF">RND81_09G062200</name>
</gene>
<keyword evidence="3" id="KW-1185">Reference proteome</keyword>
<dbReference type="EMBL" id="JBDFQZ010000009">
    <property type="protein sequence ID" value="KAK9689487.1"/>
    <property type="molecule type" value="Genomic_DNA"/>
</dbReference>
<evidence type="ECO:0000313" key="3">
    <source>
        <dbReference type="Proteomes" id="UP001443914"/>
    </source>
</evidence>
<organism evidence="2 3">
    <name type="scientific">Saponaria officinalis</name>
    <name type="common">Common soapwort</name>
    <name type="synonym">Lychnis saponaria</name>
    <dbReference type="NCBI Taxonomy" id="3572"/>
    <lineage>
        <taxon>Eukaryota</taxon>
        <taxon>Viridiplantae</taxon>
        <taxon>Streptophyta</taxon>
        <taxon>Embryophyta</taxon>
        <taxon>Tracheophyta</taxon>
        <taxon>Spermatophyta</taxon>
        <taxon>Magnoliopsida</taxon>
        <taxon>eudicotyledons</taxon>
        <taxon>Gunneridae</taxon>
        <taxon>Pentapetalae</taxon>
        <taxon>Caryophyllales</taxon>
        <taxon>Caryophyllaceae</taxon>
        <taxon>Caryophylleae</taxon>
        <taxon>Saponaria</taxon>
    </lineage>
</organism>
<evidence type="ECO:0000313" key="2">
    <source>
        <dbReference type="EMBL" id="KAK9689487.1"/>
    </source>
</evidence>
<comment type="caution">
    <text evidence="2">The sequence shown here is derived from an EMBL/GenBank/DDBJ whole genome shotgun (WGS) entry which is preliminary data.</text>
</comment>
<feature type="compositionally biased region" description="Basic and acidic residues" evidence="1">
    <location>
        <begin position="302"/>
        <end position="321"/>
    </location>
</feature>